<keyword evidence="3" id="KW-1185">Reference proteome</keyword>
<dbReference type="Proteomes" id="UP000290288">
    <property type="component" value="Unassembled WGS sequence"/>
</dbReference>
<dbReference type="Gene3D" id="3.40.50.300">
    <property type="entry name" value="P-loop containing nucleotide triphosphate hydrolases"/>
    <property type="match status" value="1"/>
</dbReference>
<proteinExistence type="predicted"/>
<feature type="domain" description="Septin-type G" evidence="1">
    <location>
        <begin position="19"/>
        <end position="106"/>
    </location>
</feature>
<dbReference type="InterPro" id="IPR030379">
    <property type="entry name" value="G_SEPTIN_dom"/>
</dbReference>
<comment type="caution">
    <text evidence="2">The sequence shown here is derived from an EMBL/GenBank/DDBJ whole genome shotgun (WGS) entry which is preliminary data.</text>
</comment>
<dbReference type="SUPFAM" id="SSF52540">
    <property type="entry name" value="P-loop containing nucleoside triphosphate hydrolases"/>
    <property type="match status" value="1"/>
</dbReference>
<dbReference type="OrthoDB" id="3255035at2759"/>
<accession>A0A4Q2DYP7</accession>
<dbReference type="InterPro" id="IPR027417">
    <property type="entry name" value="P-loop_NTPase"/>
</dbReference>
<dbReference type="Pfam" id="PF00735">
    <property type="entry name" value="Septin"/>
    <property type="match status" value="1"/>
</dbReference>
<protein>
    <recommendedName>
        <fullName evidence="1">Septin-type G domain-containing protein</fullName>
    </recommendedName>
</protein>
<sequence length="109" mass="11875">MHPQSPTVDEGKAISGVIVVVLGVEGVGKSHFINTVAGEELAEESDGLAHEDTTIQHFPLRNPAVQDPDDPKSTLVLVDTPGLDDYYSSTDLAWLRNLQDWITAQYALF</sequence>
<evidence type="ECO:0000313" key="3">
    <source>
        <dbReference type="Proteomes" id="UP000290288"/>
    </source>
</evidence>
<evidence type="ECO:0000259" key="1">
    <source>
        <dbReference type="Pfam" id="PF00735"/>
    </source>
</evidence>
<dbReference type="EMBL" id="SDEE01000018">
    <property type="protein sequence ID" value="RXW24474.1"/>
    <property type="molecule type" value="Genomic_DNA"/>
</dbReference>
<dbReference type="GO" id="GO:0005525">
    <property type="term" value="F:GTP binding"/>
    <property type="evidence" value="ECO:0007669"/>
    <property type="project" value="InterPro"/>
</dbReference>
<reference evidence="2 3" key="1">
    <citation type="submission" date="2019-01" db="EMBL/GenBank/DDBJ databases">
        <title>Draft genome sequence of Psathyrella aberdarensis IHI B618.</title>
        <authorList>
            <person name="Buettner E."/>
            <person name="Kellner H."/>
        </authorList>
    </citation>
    <scope>NUCLEOTIDE SEQUENCE [LARGE SCALE GENOMIC DNA]</scope>
    <source>
        <strain evidence="2 3">IHI B618</strain>
    </source>
</reference>
<evidence type="ECO:0000313" key="2">
    <source>
        <dbReference type="EMBL" id="RXW24474.1"/>
    </source>
</evidence>
<gene>
    <name evidence="2" type="ORF">EST38_g1339</name>
</gene>
<organism evidence="2 3">
    <name type="scientific">Candolleomyces aberdarensis</name>
    <dbReference type="NCBI Taxonomy" id="2316362"/>
    <lineage>
        <taxon>Eukaryota</taxon>
        <taxon>Fungi</taxon>
        <taxon>Dikarya</taxon>
        <taxon>Basidiomycota</taxon>
        <taxon>Agaricomycotina</taxon>
        <taxon>Agaricomycetes</taxon>
        <taxon>Agaricomycetidae</taxon>
        <taxon>Agaricales</taxon>
        <taxon>Agaricineae</taxon>
        <taxon>Psathyrellaceae</taxon>
        <taxon>Candolleomyces</taxon>
    </lineage>
</organism>
<dbReference type="STRING" id="2316362.A0A4Q2DYP7"/>
<name>A0A4Q2DYP7_9AGAR</name>
<dbReference type="AlphaFoldDB" id="A0A4Q2DYP7"/>